<accession>A0A2D3UTK1</accession>
<dbReference type="EMBL" id="FJUY01000010">
    <property type="protein sequence ID" value="CZT20842.1"/>
    <property type="molecule type" value="Genomic_DNA"/>
</dbReference>
<comment type="subcellular location">
    <subcellularLocation>
        <location evidence="1">Membrane</location>
        <topology evidence="1">Multi-pass membrane protein</topology>
    </subcellularLocation>
</comment>
<dbReference type="RefSeq" id="XP_023627731.1">
    <property type="nucleotide sequence ID" value="XM_023771963.1"/>
</dbReference>
<feature type="transmembrane region" description="Helical" evidence="7">
    <location>
        <begin position="106"/>
        <end position="127"/>
    </location>
</feature>
<dbReference type="Proteomes" id="UP000225277">
    <property type="component" value="Unassembled WGS sequence"/>
</dbReference>
<keyword evidence="10" id="KW-1185">Reference proteome</keyword>
<evidence type="ECO:0000256" key="1">
    <source>
        <dbReference type="ARBA" id="ARBA00004141"/>
    </source>
</evidence>
<comment type="similarity">
    <text evidence="5">Belongs to the SAT4 family.</text>
</comment>
<feature type="transmembrane region" description="Helical" evidence="7">
    <location>
        <begin position="215"/>
        <end position="235"/>
    </location>
</feature>
<evidence type="ECO:0000259" key="8">
    <source>
        <dbReference type="Pfam" id="PF20684"/>
    </source>
</evidence>
<organism evidence="9 10">
    <name type="scientific">Ramularia collo-cygni</name>
    <dbReference type="NCBI Taxonomy" id="112498"/>
    <lineage>
        <taxon>Eukaryota</taxon>
        <taxon>Fungi</taxon>
        <taxon>Dikarya</taxon>
        <taxon>Ascomycota</taxon>
        <taxon>Pezizomycotina</taxon>
        <taxon>Dothideomycetes</taxon>
        <taxon>Dothideomycetidae</taxon>
        <taxon>Mycosphaerellales</taxon>
        <taxon>Mycosphaerellaceae</taxon>
        <taxon>Ramularia</taxon>
    </lineage>
</organism>
<evidence type="ECO:0000313" key="9">
    <source>
        <dbReference type="EMBL" id="CZT20842.1"/>
    </source>
</evidence>
<dbReference type="GeneID" id="35601833"/>
<dbReference type="InterPro" id="IPR052337">
    <property type="entry name" value="SAT4-like"/>
</dbReference>
<feature type="domain" description="Rhodopsin" evidence="8">
    <location>
        <begin position="34"/>
        <end position="273"/>
    </location>
</feature>
<feature type="transmembrane region" description="Helical" evidence="7">
    <location>
        <begin position="255"/>
        <end position="271"/>
    </location>
</feature>
<gene>
    <name evidence="9" type="ORF">RCC_06701</name>
</gene>
<evidence type="ECO:0000256" key="6">
    <source>
        <dbReference type="SAM" id="MobiDB-lite"/>
    </source>
</evidence>
<dbReference type="PANTHER" id="PTHR33048:SF152">
    <property type="entry name" value="INTEGRAL MEMBRANE PROTEIN"/>
    <property type="match status" value="1"/>
</dbReference>
<feature type="transmembrane region" description="Helical" evidence="7">
    <location>
        <begin position="182"/>
        <end position="203"/>
    </location>
</feature>
<dbReference type="STRING" id="112498.A0A2D3UTK1"/>
<feature type="compositionally biased region" description="Basic and acidic residues" evidence="6">
    <location>
        <begin position="362"/>
        <end position="379"/>
    </location>
</feature>
<dbReference type="InterPro" id="IPR049326">
    <property type="entry name" value="Rhodopsin_dom_fungi"/>
</dbReference>
<keyword evidence="4 7" id="KW-0472">Membrane</keyword>
<evidence type="ECO:0000313" key="10">
    <source>
        <dbReference type="Proteomes" id="UP000225277"/>
    </source>
</evidence>
<sequence>MGCPSLTNLSTSSIAEQFSYYIISAAILILRGCVRLRTRGWRRLQADDYIAVWVLFCVGFAGFFTIASLWLGGTWFFLDHPDDVGKLLECQIDDMRLGSIFNVLNWYMYTGLIWGLKAMMLIFLNRLYCCFARLMIRSVAVACALSFLTCYIIITFSCHPIQKNWQVNPLPHHRCMRRVINIYSVSGLNAATDFLILLIPLRLVKTVQVSIWKKVVLVLLLCSGALAMVTALLRVGFLHTSTYVGHISMWGSREVMVGTFVVNMPLIAPIIKKSFWQRITGSRPPLHPTDLSPTGLTTIGGTRIDSHGRHRHTESDDSSVASIPDDNVTGVPSLTMINRNDSAANTTIKTTFSERIDFHAHNGESRNPIDADAEDHNPESGRTTTSTSCEEEDLARPTLPEPVVYSPRSPETQSNARRNIAWPRNATPRSFELTRIQHL</sequence>
<keyword evidence="3 7" id="KW-1133">Transmembrane helix</keyword>
<protein>
    <recommendedName>
        <fullName evidence="8">Rhodopsin domain-containing protein</fullName>
    </recommendedName>
</protein>
<evidence type="ECO:0000256" key="7">
    <source>
        <dbReference type="SAM" id="Phobius"/>
    </source>
</evidence>
<feature type="transmembrane region" description="Helical" evidence="7">
    <location>
        <begin position="139"/>
        <end position="162"/>
    </location>
</feature>
<proteinExistence type="inferred from homology"/>
<feature type="region of interest" description="Disordered" evidence="6">
    <location>
        <begin position="362"/>
        <end position="423"/>
    </location>
</feature>
<evidence type="ECO:0000256" key="5">
    <source>
        <dbReference type="ARBA" id="ARBA00038359"/>
    </source>
</evidence>
<evidence type="ECO:0000256" key="3">
    <source>
        <dbReference type="ARBA" id="ARBA00022989"/>
    </source>
</evidence>
<evidence type="ECO:0000256" key="4">
    <source>
        <dbReference type="ARBA" id="ARBA00023136"/>
    </source>
</evidence>
<feature type="transmembrane region" description="Helical" evidence="7">
    <location>
        <begin position="18"/>
        <end position="38"/>
    </location>
</feature>
<dbReference type="GO" id="GO:0016020">
    <property type="term" value="C:membrane"/>
    <property type="evidence" value="ECO:0007669"/>
    <property type="project" value="UniProtKB-SubCell"/>
</dbReference>
<feature type="region of interest" description="Disordered" evidence="6">
    <location>
        <begin position="302"/>
        <end position="334"/>
    </location>
</feature>
<name>A0A2D3UTK1_9PEZI</name>
<dbReference type="AlphaFoldDB" id="A0A2D3UTK1"/>
<keyword evidence="2 7" id="KW-0812">Transmembrane</keyword>
<dbReference type="Pfam" id="PF20684">
    <property type="entry name" value="Fung_rhodopsin"/>
    <property type="match status" value="1"/>
</dbReference>
<dbReference type="PANTHER" id="PTHR33048">
    <property type="entry name" value="PTH11-LIKE INTEGRAL MEMBRANE PROTEIN (AFU_ORTHOLOGUE AFUA_5G11245)"/>
    <property type="match status" value="1"/>
</dbReference>
<dbReference type="OrthoDB" id="4329349at2759"/>
<evidence type="ECO:0000256" key="2">
    <source>
        <dbReference type="ARBA" id="ARBA00022692"/>
    </source>
</evidence>
<reference evidence="9 10" key="1">
    <citation type="submission" date="2016-03" db="EMBL/GenBank/DDBJ databases">
        <authorList>
            <person name="Ploux O."/>
        </authorList>
    </citation>
    <scope>NUCLEOTIDE SEQUENCE [LARGE SCALE GENOMIC DNA]</scope>
    <source>
        <strain evidence="9 10">URUG2</strain>
    </source>
</reference>
<feature type="transmembrane region" description="Helical" evidence="7">
    <location>
        <begin position="50"/>
        <end position="78"/>
    </location>
</feature>